<dbReference type="Pfam" id="PF00443">
    <property type="entry name" value="UCH"/>
    <property type="match status" value="1"/>
</dbReference>
<feature type="domain" description="USP" evidence="1">
    <location>
        <begin position="1"/>
        <end position="87"/>
    </location>
</feature>
<dbReference type="GO" id="GO:0016579">
    <property type="term" value="P:protein deubiquitination"/>
    <property type="evidence" value="ECO:0007669"/>
    <property type="project" value="InterPro"/>
</dbReference>
<dbReference type="GO" id="GO:0004843">
    <property type="term" value="F:cysteine-type deubiquitinase activity"/>
    <property type="evidence" value="ECO:0007669"/>
    <property type="project" value="InterPro"/>
</dbReference>
<name>A0A6A5AAT0_APHAT</name>
<accession>A0A6A5AAT0</accession>
<dbReference type="AlphaFoldDB" id="A0A6A5AAT0"/>
<gene>
    <name evidence="2" type="ORF">AaE_002102</name>
</gene>
<sequence>MTKVLGKPKIQEFLTHPNPSKKLFGIIMHSGTTNSGHYTCYVRSTCSPESPWYGVNDQVINKIGTFEDMKTKNLSGYEDDIYSIFYT</sequence>
<evidence type="ECO:0000259" key="1">
    <source>
        <dbReference type="PROSITE" id="PS50235"/>
    </source>
</evidence>
<dbReference type="PROSITE" id="PS50235">
    <property type="entry name" value="USP_3"/>
    <property type="match status" value="1"/>
</dbReference>
<dbReference type="InterPro" id="IPR001394">
    <property type="entry name" value="Peptidase_C19_UCH"/>
</dbReference>
<dbReference type="EMBL" id="VJMI01004272">
    <property type="protein sequence ID" value="KAF0774028.1"/>
    <property type="molecule type" value="Genomic_DNA"/>
</dbReference>
<organism evidence="2 3">
    <name type="scientific">Aphanomyces astaci</name>
    <name type="common">Crayfish plague agent</name>
    <dbReference type="NCBI Taxonomy" id="112090"/>
    <lineage>
        <taxon>Eukaryota</taxon>
        <taxon>Sar</taxon>
        <taxon>Stramenopiles</taxon>
        <taxon>Oomycota</taxon>
        <taxon>Saprolegniomycetes</taxon>
        <taxon>Saprolegniales</taxon>
        <taxon>Verrucalvaceae</taxon>
        <taxon>Aphanomyces</taxon>
    </lineage>
</organism>
<comment type="caution">
    <text evidence="2">The sequence shown here is derived from an EMBL/GenBank/DDBJ whole genome shotgun (WGS) entry which is preliminary data.</text>
</comment>
<reference evidence="2 3" key="1">
    <citation type="submission" date="2019-06" db="EMBL/GenBank/DDBJ databases">
        <title>Genomics analysis of Aphanomyces spp. identifies a new class of oomycete effector associated with host adaptation.</title>
        <authorList>
            <person name="Gaulin E."/>
        </authorList>
    </citation>
    <scope>NUCLEOTIDE SEQUENCE [LARGE SCALE GENOMIC DNA]</scope>
    <source>
        <strain evidence="2 3">E</strain>
    </source>
</reference>
<dbReference type="InterPro" id="IPR038765">
    <property type="entry name" value="Papain-like_cys_pep_sf"/>
</dbReference>
<evidence type="ECO:0000313" key="3">
    <source>
        <dbReference type="Proteomes" id="UP000469452"/>
    </source>
</evidence>
<dbReference type="Proteomes" id="UP000469452">
    <property type="component" value="Unassembled WGS sequence"/>
</dbReference>
<dbReference type="Gene3D" id="3.90.70.10">
    <property type="entry name" value="Cysteine proteinases"/>
    <property type="match status" value="1"/>
</dbReference>
<evidence type="ECO:0000313" key="2">
    <source>
        <dbReference type="EMBL" id="KAF0774028.1"/>
    </source>
</evidence>
<protein>
    <recommendedName>
        <fullName evidence="1">USP domain-containing protein</fullName>
    </recommendedName>
</protein>
<dbReference type="SUPFAM" id="SSF54001">
    <property type="entry name" value="Cysteine proteinases"/>
    <property type="match status" value="1"/>
</dbReference>
<dbReference type="InterPro" id="IPR028889">
    <property type="entry name" value="USP"/>
</dbReference>
<dbReference type="CDD" id="cd02257">
    <property type="entry name" value="Peptidase_C19"/>
    <property type="match status" value="1"/>
</dbReference>
<proteinExistence type="predicted"/>